<dbReference type="CDD" id="cd00564">
    <property type="entry name" value="TMP_TenI"/>
    <property type="match status" value="1"/>
</dbReference>
<sequence length="201" mass="21643">MCRYRDFIAVTNRKLCSRPFEEQMERVCALGPAAVILREKDLTPEEYGRLGEKVLKICRAFGVDCMYHTFAEEAVKAGVRRIHLPLGTFEALAGGGDKPPAPKGSRFRDQFDCIGVSVHSVEEALRAQALGAAYVTAGHIYATDCKKGAPPRGLAFLEEVCRAVDIPVWAIGGIGLDGGQLAEVKARGAAGACVMSGMMRV</sequence>
<proteinExistence type="predicted"/>
<dbReference type="PANTHER" id="PTHR20857:SF15">
    <property type="entry name" value="THIAMINE-PHOSPHATE SYNTHASE"/>
    <property type="match status" value="1"/>
</dbReference>
<comment type="caution">
    <text evidence="4">The sequence shown here is derived from an EMBL/GenBank/DDBJ whole genome shotgun (WGS) entry which is preliminary data.</text>
</comment>
<organism evidence="4 5">
    <name type="scientific">Candidatus Enterocloster excrementipullorum</name>
    <dbReference type="NCBI Taxonomy" id="2838559"/>
    <lineage>
        <taxon>Bacteria</taxon>
        <taxon>Bacillati</taxon>
        <taxon>Bacillota</taxon>
        <taxon>Clostridia</taxon>
        <taxon>Lachnospirales</taxon>
        <taxon>Lachnospiraceae</taxon>
        <taxon>Enterocloster</taxon>
    </lineage>
</organism>
<evidence type="ECO:0000259" key="3">
    <source>
        <dbReference type="Pfam" id="PF02581"/>
    </source>
</evidence>
<reference evidence="4" key="2">
    <citation type="submission" date="2021-04" db="EMBL/GenBank/DDBJ databases">
        <authorList>
            <person name="Gilroy R."/>
        </authorList>
    </citation>
    <scope>NUCLEOTIDE SEQUENCE</scope>
    <source>
        <strain evidence="4">CHK180-15479</strain>
    </source>
</reference>
<evidence type="ECO:0000256" key="1">
    <source>
        <dbReference type="ARBA" id="ARBA00004948"/>
    </source>
</evidence>
<dbReference type="Proteomes" id="UP000823910">
    <property type="component" value="Unassembled WGS sequence"/>
</dbReference>
<name>A0A9D2SGP8_9FIRM</name>
<dbReference type="PANTHER" id="PTHR20857">
    <property type="entry name" value="THIAMINE-PHOSPHATE PYROPHOSPHORYLASE"/>
    <property type="match status" value="1"/>
</dbReference>
<dbReference type="Pfam" id="PF02581">
    <property type="entry name" value="TMP-TENI"/>
    <property type="match status" value="1"/>
</dbReference>
<protein>
    <submittedName>
        <fullName evidence="4">Thiamine phosphate synthase</fullName>
    </submittedName>
</protein>
<feature type="domain" description="Thiamine phosphate synthase/TenI" evidence="3">
    <location>
        <begin position="8"/>
        <end position="197"/>
    </location>
</feature>
<dbReference type="GO" id="GO:0009228">
    <property type="term" value="P:thiamine biosynthetic process"/>
    <property type="evidence" value="ECO:0007669"/>
    <property type="project" value="UniProtKB-KW"/>
</dbReference>
<dbReference type="GO" id="GO:0005737">
    <property type="term" value="C:cytoplasm"/>
    <property type="evidence" value="ECO:0007669"/>
    <property type="project" value="TreeGrafter"/>
</dbReference>
<dbReference type="SUPFAM" id="SSF51391">
    <property type="entry name" value="Thiamin phosphate synthase"/>
    <property type="match status" value="1"/>
</dbReference>
<reference evidence="4" key="1">
    <citation type="journal article" date="2021" name="PeerJ">
        <title>Extensive microbial diversity within the chicken gut microbiome revealed by metagenomics and culture.</title>
        <authorList>
            <person name="Gilroy R."/>
            <person name="Ravi A."/>
            <person name="Getino M."/>
            <person name="Pursley I."/>
            <person name="Horton D.L."/>
            <person name="Alikhan N.F."/>
            <person name="Baker D."/>
            <person name="Gharbi K."/>
            <person name="Hall N."/>
            <person name="Watson M."/>
            <person name="Adriaenssens E.M."/>
            <person name="Foster-Nyarko E."/>
            <person name="Jarju S."/>
            <person name="Secka A."/>
            <person name="Antonio M."/>
            <person name="Oren A."/>
            <person name="Chaudhuri R.R."/>
            <person name="La Ragione R."/>
            <person name="Hildebrand F."/>
            <person name="Pallen M.J."/>
        </authorList>
    </citation>
    <scope>NUCLEOTIDE SEQUENCE</scope>
    <source>
        <strain evidence="4">CHK180-15479</strain>
    </source>
</reference>
<dbReference type="InterPro" id="IPR036206">
    <property type="entry name" value="ThiamineP_synth_sf"/>
</dbReference>
<comment type="pathway">
    <text evidence="1">Cofactor biosynthesis; thiamine diphosphate biosynthesis.</text>
</comment>
<dbReference type="GO" id="GO:0004789">
    <property type="term" value="F:thiamine-phosphate diphosphorylase activity"/>
    <property type="evidence" value="ECO:0007669"/>
    <property type="project" value="TreeGrafter"/>
</dbReference>
<evidence type="ECO:0000313" key="4">
    <source>
        <dbReference type="EMBL" id="HJC05886.1"/>
    </source>
</evidence>
<dbReference type="AlphaFoldDB" id="A0A9D2SGP8"/>
<dbReference type="Gene3D" id="3.20.20.70">
    <property type="entry name" value="Aldolase class I"/>
    <property type="match status" value="1"/>
</dbReference>
<dbReference type="InterPro" id="IPR022998">
    <property type="entry name" value="ThiamineP_synth_TenI"/>
</dbReference>
<keyword evidence="2" id="KW-0784">Thiamine biosynthesis</keyword>
<evidence type="ECO:0000256" key="2">
    <source>
        <dbReference type="ARBA" id="ARBA00022977"/>
    </source>
</evidence>
<dbReference type="InterPro" id="IPR013785">
    <property type="entry name" value="Aldolase_TIM"/>
</dbReference>
<gene>
    <name evidence="4" type="ORF">H9704_07010</name>
</gene>
<evidence type="ECO:0000313" key="5">
    <source>
        <dbReference type="Proteomes" id="UP000823910"/>
    </source>
</evidence>
<dbReference type="EMBL" id="DWWT01000029">
    <property type="protein sequence ID" value="HJC05886.1"/>
    <property type="molecule type" value="Genomic_DNA"/>
</dbReference>
<accession>A0A9D2SGP8</accession>